<dbReference type="STRING" id="983965.A0A2T4BVF4"/>
<name>A0A2T4BVF4_TRILO</name>
<gene>
    <name evidence="2" type="ORF">M440DRAFT_1465279</name>
</gene>
<feature type="region of interest" description="Disordered" evidence="1">
    <location>
        <begin position="416"/>
        <end position="435"/>
    </location>
</feature>
<dbReference type="AlphaFoldDB" id="A0A2T4BVF4"/>
<protein>
    <submittedName>
        <fullName evidence="2">Uncharacterized protein</fullName>
    </submittedName>
</protein>
<evidence type="ECO:0000256" key="1">
    <source>
        <dbReference type="SAM" id="MobiDB-lite"/>
    </source>
</evidence>
<keyword evidence="3" id="KW-1185">Reference proteome</keyword>
<reference evidence="2 3" key="1">
    <citation type="submission" date="2016-07" db="EMBL/GenBank/DDBJ databases">
        <title>Multiple horizontal gene transfer events from other fungi enriched the ability of initially mycotrophic Trichoderma (Ascomycota) to feed on dead plant biomass.</title>
        <authorList>
            <consortium name="DOE Joint Genome Institute"/>
            <person name="Aerts A."/>
            <person name="Atanasova L."/>
            <person name="Chenthamara K."/>
            <person name="Zhang J."/>
            <person name="Grujic M."/>
            <person name="Henrissat B."/>
            <person name="Kuo A."/>
            <person name="Salamov A."/>
            <person name="Lipzen A."/>
            <person name="Labutti K."/>
            <person name="Barry K."/>
            <person name="Miao Y."/>
            <person name="Rahimi M.J."/>
            <person name="Shen Q."/>
            <person name="Grigoriev I.V."/>
            <person name="Kubicek C.P."/>
            <person name="Druzhinina I.S."/>
        </authorList>
    </citation>
    <scope>NUCLEOTIDE SEQUENCE [LARGE SCALE GENOMIC DNA]</scope>
    <source>
        <strain evidence="2 3">ATCC 18648</strain>
    </source>
</reference>
<accession>A0A2T4BVF4</accession>
<evidence type="ECO:0000313" key="2">
    <source>
        <dbReference type="EMBL" id="PTB73287.1"/>
    </source>
</evidence>
<dbReference type="Proteomes" id="UP000240760">
    <property type="component" value="Unassembled WGS sequence"/>
</dbReference>
<dbReference type="OrthoDB" id="4880414at2759"/>
<proteinExistence type="predicted"/>
<dbReference type="EMBL" id="KZ679139">
    <property type="protein sequence ID" value="PTB73287.1"/>
    <property type="molecule type" value="Genomic_DNA"/>
</dbReference>
<feature type="region of interest" description="Disordered" evidence="1">
    <location>
        <begin position="1"/>
        <end position="32"/>
    </location>
</feature>
<organism evidence="2 3">
    <name type="scientific">Trichoderma longibrachiatum ATCC 18648</name>
    <dbReference type="NCBI Taxonomy" id="983965"/>
    <lineage>
        <taxon>Eukaryota</taxon>
        <taxon>Fungi</taxon>
        <taxon>Dikarya</taxon>
        <taxon>Ascomycota</taxon>
        <taxon>Pezizomycotina</taxon>
        <taxon>Sordariomycetes</taxon>
        <taxon>Hypocreomycetidae</taxon>
        <taxon>Hypocreales</taxon>
        <taxon>Hypocreaceae</taxon>
        <taxon>Trichoderma</taxon>
    </lineage>
</organism>
<evidence type="ECO:0000313" key="3">
    <source>
        <dbReference type="Proteomes" id="UP000240760"/>
    </source>
</evidence>
<sequence length="658" mass="74990">MASHTPETPPTCVSHKPAAQKGPNPTVPNADEAPEFMNTVSAWNSVLMKINNTMLGGFAHLHIARIGKSVFPVRNGDDIQDFAILTLPMGQTEKPMNAECFRTNERSDIPRMFPEPPGDPAGVSYSRYRSQDLLHFRGMDISKPAWNLIFNSAQYVVQLESVIDVRKVAVSYPAKFWDKLVNQPAGLRFIAERLKSAFDKRNRDEQVFIQFLFPYVEGWERDWYVFFDDERKINPGVLDLQARCNNRIEDLDYSKALIGHRWLDEELLWKQLMARNCGKTYFQARLLPFPGSEWIPTTSDVAEYGMNGTGRPTAYLMAVNLSYVREFLPDIGTKSTVYIRELAQHGYTMPRPPLADSHVKQLARRLQRTFFLAEAWAIQRFRGRGRTSMDEEDVKRIFLQCVAMDVALFLPVPSADDPRNTTNSQAAEHLRKRQGEDDDDHYRRILLWIREALRIAPKTRYHEPCTGIRLNLPPGISADVALFFVEVPRQRDWPCNMRKPPMVIDAPKMPPVTDLQGFLDTAFTDHRQVLRAEIRYSVKDDWNLKESEVIPIMNNVDLNAEETACVSFNEQRRLRGDGIDGSESLTYGQYDEPFASQPTDTPMAAIVDTLITLQTDVPVSPSGLLLAPLQVQRQACFAEFSSGKPPHHIETVGHMDFS</sequence>